<evidence type="ECO:0000256" key="2">
    <source>
        <dbReference type="ARBA" id="ARBA00022478"/>
    </source>
</evidence>
<dbReference type="GO" id="GO:0006366">
    <property type="term" value="P:transcription by RNA polymerase II"/>
    <property type="evidence" value="ECO:0007669"/>
    <property type="project" value="InterPro"/>
</dbReference>
<evidence type="ECO:0000256" key="5">
    <source>
        <dbReference type="ARBA" id="ARBA00025751"/>
    </source>
</evidence>
<evidence type="ECO:0000313" key="8">
    <source>
        <dbReference type="EMBL" id="TKR87801.1"/>
    </source>
</evidence>
<dbReference type="InterPro" id="IPR009025">
    <property type="entry name" value="RBP11-like_dimer"/>
</dbReference>
<dbReference type="PANTHER" id="PTHR13946">
    <property type="entry name" value="DNA-DIRECTED RNA POLYMERASE I,II,III"/>
    <property type="match status" value="1"/>
</dbReference>
<reference evidence="8 9" key="1">
    <citation type="journal article" date="2015" name="Genome Biol.">
        <title>Comparative genomics of Steinernema reveals deeply conserved gene regulatory networks.</title>
        <authorList>
            <person name="Dillman A.R."/>
            <person name="Macchietto M."/>
            <person name="Porter C.F."/>
            <person name="Rogers A."/>
            <person name="Williams B."/>
            <person name="Antoshechkin I."/>
            <person name="Lee M.M."/>
            <person name="Goodwin Z."/>
            <person name="Lu X."/>
            <person name="Lewis E.E."/>
            <person name="Goodrich-Blair H."/>
            <person name="Stock S.P."/>
            <person name="Adams B.J."/>
            <person name="Sternberg P.W."/>
            <person name="Mortazavi A."/>
        </authorList>
    </citation>
    <scope>NUCLEOTIDE SEQUENCE [LARGE SCALE GENOMIC DNA]</scope>
    <source>
        <strain evidence="8 9">ALL</strain>
    </source>
</reference>
<keyword evidence="2" id="KW-0240">DNA-directed RNA polymerase</keyword>
<dbReference type="GO" id="GO:0003677">
    <property type="term" value="F:DNA binding"/>
    <property type="evidence" value="ECO:0007669"/>
    <property type="project" value="InterPro"/>
</dbReference>
<proteinExistence type="inferred from homology"/>
<evidence type="ECO:0000256" key="4">
    <source>
        <dbReference type="ARBA" id="ARBA00023242"/>
    </source>
</evidence>
<dbReference type="HAMAP" id="MF_00261">
    <property type="entry name" value="RNApol_arch_Rpo11"/>
    <property type="match status" value="1"/>
</dbReference>
<dbReference type="CDD" id="cd06926">
    <property type="entry name" value="RNAP_II_RPB11"/>
    <property type="match status" value="1"/>
</dbReference>
<feature type="domain" description="DNA-directed RNA polymerase RBP11-like dimerisation" evidence="7">
    <location>
        <begin position="31"/>
        <end position="103"/>
    </location>
</feature>
<dbReference type="EMBL" id="AZBU02000003">
    <property type="protein sequence ID" value="TKR87801.1"/>
    <property type="molecule type" value="Genomic_DNA"/>
</dbReference>
<dbReference type="InterPro" id="IPR008193">
    <property type="entry name" value="RNA_pol_Rpb11_13-16kDa_CS"/>
</dbReference>
<keyword evidence="3" id="KW-0804">Transcription</keyword>
<dbReference type="InterPro" id="IPR037685">
    <property type="entry name" value="RBP11"/>
</dbReference>
<dbReference type="OrthoDB" id="10248581at2759"/>
<dbReference type="STRING" id="34508.A0A4U5NWZ1"/>
<evidence type="ECO:0000313" key="9">
    <source>
        <dbReference type="Proteomes" id="UP000298663"/>
    </source>
</evidence>
<keyword evidence="4" id="KW-0539">Nucleus</keyword>
<dbReference type="GO" id="GO:0003899">
    <property type="term" value="F:DNA-directed RNA polymerase activity"/>
    <property type="evidence" value="ECO:0007669"/>
    <property type="project" value="InterPro"/>
</dbReference>
<protein>
    <recommendedName>
        <fullName evidence="7">DNA-directed RNA polymerase RBP11-like dimerisation domain-containing protein</fullName>
    </recommendedName>
</protein>
<dbReference type="SUPFAM" id="SSF55257">
    <property type="entry name" value="RBP11-like subunits of RNA polymerase"/>
    <property type="match status" value="1"/>
</dbReference>
<accession>A0A4U5NWZ1</accession>
<sequence>MNAPHAHESFILEEGEEKISIQRDTRQPNTIAFTIRKEDHTMGNMLKHQLLKNPRVIFVGYYVPHPLEHNIVLRVKTTADTTPYDALQQGIKDIRKELKILKNQFSDEDMPVGVPEVKPEAKIEPKEESMYPEDVKLRFKEEPIYMD</sequence>
<comment type="subcellular location">
    <subcellularLocation>
        <location evidence="1">Nucleus</location>
    </subcellularLocation>
</comment>
<feature type="region of interest" description="Disordered" evidence="6">
    <location>
        <begin position="109"/>
        <end position="129"/>
    </location>
</feature>
<evidence type="ECO:0000256" key="6">
    <source>
        <dbReference type="SAM" id="MobiDB-lite"/>
    </source>
</evidence>
<evidence type="ECO:0000256" key="1">
    <source>
        <dbReference type="ARBA" id="ARBA00004123"/>
    </source>
</evidence>
<dbReference type="GO" id="GO:0046983">
    <property type="term" value="F:protein dimerization activity"/>
    <property type="evidence" value="ECO:0007669"/>
    <property type="project" value="InterPro"/>
</dbReference>
<dbReference type="InterPro" id="IPR036603">
    <property type="entry name" value="RBP11-like"/>
</dbReference>
<dbReference type="Pfam" id="PF13656">
    <property type="entry name" value="RNA_pol_L_2"/>
    <property type="match status" value="1"/>
</dbReference>
<dbReference type="InterPro" id="IPR022905">
    <property type="entry name" value="Rpo11-like"/>
</dbReference>
<name>A0A4U5NWZ1_STECR</name>
<comment type="caution">
    <text evidence="8">The sequence shown here is derived from an EMBL/GenBank/DDBJ whole genome shotgun (WGS) entry which is preliminary data.</text>
</comment>
<dbReference type="GO" id="GO:0005665">
    <property type="term" value="C:RNA polymerase II, core complex"/>
    <property type="evidence" value="ECO:0007669"/>
    <property type="project" value="InterPro"/>
</dbReference>
<dbReference type="Proteomes" id="UP000298663">
    <property type="component" value="Unassembled WGS sequence"/>
</dbReference>
<gene>
    <name evidence="8" type="ORF">L596_012144</name>
</gene>
<dbReference type="AlphaFoldDB" id="A0A4U5NWZ1"/>
<reference evidence="8 9" key="2">
    <citation type="journal article" date="2019" name="G3 (Bethesda)">
        <title>Hybrid Assembly of the Genome of the Entomopathogenic Nematode Steinernema carpocapsae Identifies the X-Chromosome.</title>
        <authorList>
            <person name="Serra L."/>
            <person name="Macchietto M."/>
            <person name="Macias-Munoz A."/>
            <person name="McGill C.J."/>
            <person name="Rodriguez I.M."/>
            <person name="Rodriguez B."/>
            <person name="Murad R."/>
            <person name="Mortazavi A."/>
        </authorList>
    </citation>
    <scope>NUCLEOTIDE SEQUENCE [LARGE SCALE GENOMIC DNA]</scope>
    <source>
        <strain evidence="8 9">ALL</strain>
    </source>
</reference>
<dbReference type="Gene3D" id="3.30.1360.10">
    <property type="entry name" value="RNA polymerase, RBP11-like subunit"/>
    <property type="match status" value="1"/>
</dbReference>
<keyword evidence="9" id="KW-1185">Reference proteome</keyword>
<comment type="similarity">
    <text evidence="5">Belongs to the archaeal Rpo11/eukaryotic RPB11/RPC19 RNA polymerase subunit family.</text>
</comment>
<dbReference type="PROSITE" id="PS01154">
    <property type="entry name" value="RNA_POL_L_13KD"/>
    <property type="match status" value="1"/>
</dbReference>
<evidence type="ECO:0000256" key="3">
    <source>
        <dbReference type="ARBA" id="ARBA00023163"/>
    </source>
</evidence>
<feature type="compositionally biased region" description="Basic and acidic residues" evidence="6">
    <location>
        <begin position="117"/>
        <end position="129"/>
    </location>
</feature>
<dbReference type="PANTHER" id="PTHR13946:SF16">
    <property type="entry name" value="DNA-DIRECTED RNA POLYMERASE II SUBUNIT RPB11"/>
    <property type="match status" value="1"/>
</dbReference>
<evidence type="ECO:0000259" key="7">
    <source>
        <dbReference type="Pfam" id="PF13656"/>
    </source>
</evidence>
<organism evidence="8 9">
    <name type="scientific">Steinernema carpocapsae</name>
    <name type="common">Entomopathogenic nematode</name>
    <dbReference type="NCBI Taxonomy" id="34508"/>
    <lineage>
        <taxon>Eukaryota</taxon>
        <taxon>Metazoa</taxon>
        <taxon>Ecdysozoa</taxon>
        <taxon>Nematoda</taxon>
        <taxon>Chromadorea</taxon>
        <taxon>Rhabditida</taxon>
        <taxon>Tylenchina</taxon>
        <taxon>Panagrolaimomorpha</taxon>
        <taxon>Strongyloidoidea</taxon>
        <taxon>Steinernematidae</taxon>
        <taxon>Steinernema</taxon>
    </lineage>
</organism>